<keyword evidence="7 8" id="KW-0807">Transducer</keyword>
<protein>
    <recommendedName>
        <fullName evidence="10">G-protein coupled receptors family 1 profile domain-containing protein</fullName>
    </recommendedName>
</protein>
<dbReference type="PROSITE" id="PS00237">
    <property type="entry name" value="G_PROTEIN_RECEP_F1_1"/>
    <property type="match status" value="1"/>
</dbReference>
<comment type="subcellular location">
    <subcellularLocation>
        <location evidence="1">Membrane</location>
        <topology evidence="1">Multi-pass membrane protein</topology>
    </subcellularLocation>
</comment>
<keyword evidence="12" id="KW-1185">Reference proteome</keyword>
<dbReference type="GO" id="GO:0016020">
    <property type="term" value="C:membrane"/>
    <property type="evidence" value="ECO:0007669"/>
    <property type="project" value="UniProtKB-SubCell"/>
</dbReference>
<evidence type="ECO:0000313" key="12">
    <source>
        <dbReference type="Proteomes" id="UP000749559"/>
    </source>
</evidence>
<feature type="transmembrane region" description="Helical" evidence="9">
    <location>
        <begin position="199"/>
        <end position="224"/>
    </location>
</feature>
<keyword evidence="4 8" id="KW-0297">G-protein coupled receptor</keyword>
<keyword evidence="2 8" id="KW-0812">Transmembrane</keyword>
<comment type="similarity">
    <text evidence="8">Belongs to the G-protein coupled receptor 1 family.</text>
</comment>
<evidence type="ECO:0000256" key="6">
    <source>
        <dbReference type="ARBA" id="ARBA00023170"/>
    </source>
</evidence>
<dbReference type="PRINTS" id="PR00237">
    <property type="entry name" value="GPCRRHODOPSN"/>
</dbReference>
<dbReference type="SUPFAM" id="SSF81321">
    <property type="entry name" value="Family A G protein-coupled receptor-like"/>
    <property type="match status" value="1"/>
</dbReference>
<name>A0A8S4PHQ5_OWEFU</name>
<evidence type="ECO:0000256" key="3">
    <source>
        <dbReference type="ARBA" id="ARBA00022989"/>
    </source>
</evidence>
<feature type="transmembrane region" description="Helical" evidence="9">
    <location>
        <begin position="115"/>
        <end position="136"/>
    </location>
</feature>
<feature type="non-terminal residue" evidence="11">
    <location>
        <position position="391"/>
    </location>
</feature>
<gene>
    <name evidence="11" type="ORF">OFUS_LOCUS16181</name>
</gene>
<accession>A0A8S4PHQ5</accession>
<feature type="transmembrane region" description="Helical" evidence="9">
    <location>
        <begin position="156"/>
        <end position="179"/>
    </location>
</feature>
<dbReference type="Gene3D" id="1.20.1070.10">
    <property type="entry name" value="Rhodopsin 7-helix transmembrane proteins"/>
    <property type="match status" value="1"/>
</dbReference>
<organism evidence="11 12">
    <name type="scientific">Owenia fusiformis</name>
    <name type="common">Polychaete worm</name>
    <dbReference type="NCBI Taxonomy" id="6347"/>
    <lineage>
        <taxon>Eukaryota</taxon>
        <taxon>Metazoa</taxon>
        <taxon>Spiralia</taxon>
        <taxon>Lophotrochozoa</taxon>
        <taxon>Annelida</taxon>
        <taxon>Polychaeta</taxon>
        <taxon>Sedentaria</taxon>
        <taxon>Canalipalpata</taxon>
        <taxon>Sabellida</taxon>
        <taxon>Oweniida</taxon>
        <taxon>Oweniidae</taxon>
        <taxon>Owenia</taxon>
    </lineage>
</organism>
<dbReference type="PANTHER" id="PTHR24240">
    <property type="entry name" value="OPSIN"/>
    <property type="match status" value="1"/>
</dbReference>
<feature type="transmembrane region" description="Helical" evidence="9">
    <location>
        <begin position="287"/>
        <end position="311"/>
    </location>
</feature>
<evidence type="ECO:0000256" key="2">
    <source>
        <dbReference type="ARBA" id="ARBA00022692"/>
    </source>
</evidence>
<feature type="transmembrane region" description="Helical" evidence="9">
    <location>
        <begin position="77"/>
        <end position="103"/>
    </location>
</feature>
<keyword evidence="3 9" id="KW-1133">Transmembrane helix</keyword>
<feature type="domain" description="G-protein coupled receptors family 1 profile" evidence="10">
    <location>
        <begin position="57"/>
        <end position="308"/>
    </location>
</feature>
<dbReference type="EMBL" id="CAIIXF020000008">
    <property type="protein sequence ID" value="CAH1791046.1"/>
    <property type="molecule type" value="Genomic_DNA"/>
</dbReference>
<keyword evidence="5 9" id="KW-0472">Membrane</keyword>
<feature type="transmembrane region" description="Helical" evidence="9">
    <location>
        <begin position="40"/>
        <end position="65"/>
    </location>
</feature>
<reference evidence="11" key="1">
    <citation type="submission" date="2022-03" db="EMBL/GenBank/DDBJ databases">
        <authorList>
            <person name="Martin C."/>
        </authorList>
    </citation>
    <scope>NUCLEOTIDE SEQUENCE</scope>
</reference>
<dbReference type="InterPro" id="IPR017452">
    <property type="entry name" value="GPCR_Rhodpsn_7TM"/>
</dbReference>
<evidence type="ECO:0000313" key="11">
    <source>
        <dbReference type="EMBL" id="CAH1791046.1"/>
    </source>
</evidence>
<comment type="caution">
    <text evidence="11">The sequence shown here is derived from an EMBL/GenBank/DDBJ whole genome shotgun (WGS) entry which is preliminary data.</text>
</comment>
<keyword evidence="6 8" id="KW-0675">Receptor</keyword>
<evidence type="ECO:0000259" key="10">
    <source>
        <dbReference type="PROSITE" id="PS50262"/>
    </source>
</evidence>
<dbReference type="Pfam" id="PF00001">
    <property type="entry name" value="7tm_1"/>
    <property type="match status" value="1"/>
</dbReference>
<evidence type="ECO:0000256" key="9">
    <source>
        <dbReference type="SAM" id="Phobius"/>
    </source>
</evidence>
<evidence type="ECO:0000256" key="5">
    <source>
        <dbReference type="ARBA" id="ARBA00023136"/>
    </source>
</evidence>
<dbReference type="GO" id="GO:0004930">
    <property type="term" value="F:G protein-coupled receptor activity"/>
    <property type="evidence" value="ECO:0007669"/>
    <property type="project" value="UniProtKB-KW"/>
</dbReference>
<evidence type="ECO:0000256" key="7">
    <source>
        <dbReference type="ARBA" id="ARBA00023224"/>
    </source>
</evidence>
<evidence type="ECO:0000256" key="8">
    <source>
        <dbReference type="RuleBase" id="RU000688"/>
    </source>
</evidence>
<dbReference type="AlphaFoldDB" id="A0A8S4PHQ5"/>
<dbReference type="InterPro" id="IPR050125">
    <property type="entry name" value="GPCR_opsins"/>
</dbReference>
<sequence length="391" mass="44129">MGIVSIQHTNKMLLANSTISTELWTRQNDADVSEFSLTERIILCVIHVIVTVLGTIGNLIVIASMTTKAQRNKAQNYFIISLSVSDLAVTAICVPINIAAMCYNGPVLGDILCDIQAFVIDTSCCVSLFSITMVAINRYVRIVHPALYPRLYDTKVCKVIVVVTWVTAGLLLTPPLAGWGDYHYEPRNFSCTLDWVYDYSYSIFVSVMAIVWAEVTICACYVRIVQVVRKSHRTITHYDGGKYNQSVLTEDKRLAFQLLFVFLLFNICWAPYLILSLFVEPNYNVDSLTYAICSFLIIMNSACNPLIYFFMNRRLRQAAIKLLTCHRRSPVLEDHGVAMVMPHRHPIFHHTDLDNHLDNVPSHCCGSHGNTNHHDNINHQQELVILSVNGA</sequence>
<dbReference type="CDD" id="cd00637">
    <property type="entry name" value="7tm_classA_rhodopsin-like"/>
    <property type="match status" value="1"/>
</dbReference>
<dbReference type="OrthoDB" id="6153266at2759"/>
<feature type="transmembrane region" description="Helical" evidence="9">
    <location>
        <begin position="254"/>
        <end position="275"/>
    </location>
</feature>
<proteinExistence type="inferred from homology"/>
<dbReference type="PROSITE" id="PS50262">
    <property type="entry name" value="G_PROTEIN_RECEP_F1_2"/>
    <property type="match status" value="1"/>
</dbReference>
<dbReference type="InterPro" id="IPR000276">
    <property type="entry name" value="GPCR_Rhodpsn"/>
</dbReference>
<evidence type="ECO:0000256" key="1">
    <source>
        <dbReference type="ARBA" id="ARBA00004141"/>
    </source>
</evidence>
<dbReference type="Proteomes" id="UP000749559">
    <property type="component" value="Unassembled WGS sequence"/>
</dbReference>
<evidence type="ECO:0000256" key="4">
    <source>
        <dbReference type="ARBA" id="ARBA00023040"/>
    </source>
</evidence>